<feature type="compositionally biased region" description="Polar residues" evidence="7">
    <location>
        <begin position="621"/>
        <end position="630"/>
    </location>
</feature>
<feature type="domain" description="C3H1-type" evidence="8">
    <location>
        <begin position="1015"/>
        <end position="1042"/>
    </location>
</feature>
<feature type="compositionally biased region" description="Gly residues" evidence="7">
    <location>
        <begin position="986"/>
        <end position="1003"/>
    </location>
</feature>
<evidence type="ECO:0000256" key="4">
    <source>
        <dbReference type="ARBA" id="ARBA00022833"/>
    </source>
</evidence>
<keyword evidence="4 6" id="KW-0862">Zinc</keyword>
<dbReference type="PROSITE" id="PS50103">
    <property type="entry name" value="ZF_C3H1"/>
    <property type="match status" value="4"/>
</dbReference>
<protein>
    <recommendedName>
        <fullName evidence="8">C3H1-type domain-containing protein</fullName>
    </recommendedName>
</protein>
<gene>
    <name evidence="9" type="ORF">HU200_051255</name>
</gene>
<dbReference type="EMBL" id="JACEFO010002268">
    <property type="protein sequence ID" value="KAF8670063.1"/>
    <property type="molecule type" value="Genomic_DNA"/>
</dbReference>
<comment type="caution">
    <text evidence="9">The sequence shown here is derived from an EMBL/GenBank/DDBJ whole genome shotgun (WGS) entry which is preliminary data.</text>
</comment>
<feature type="domain" description="C3H1-type" evidence="8">
    <location>
        <begin position="1097"/>
        <end position="1125"/>
    </location>
</feature>
<feature type="zinc finger region" description="C3H1-type" evidence="6">
    <location>
        <begin position="1097"/>
        <end position="1125"/>
    </location>
</feature>
<feature type="region of interest" description="Disordered" evidence="7">
    <location>
        <begin position="445"/>
        <end position="505"/>
    </location>
</feature>
<evidence type="ECO:0000256" key="2">
    <source>
        <dbReference type="ARBA" id="ARBA00022737"/>
    </source>
</evidence>
<sequence>MSWLDQEGIKPNPHLFLSCAPNQKGKIKSFLACDLEWANTAEGQIYCPTPNLTDGLRLARVDKETSMGISLSNHEPINLFSLGPHPMTEGLVLKKPGLATLIKIAAVKLPRTAATAGRRFGPPVRFCEPCLQYVVLGLTVGDPAILGRSPAPPSLTSHWGSRVLGLLPIDGEEECWGSASVLAMDVKHSSRMVGEKEGDEVLKAGVKGSVEGLIDEGQEGPVPEAKQGSNRVEPVADGRLVLEEEDEYVFEEDEEAMQMKSKWMAIARYYSGQEFKTWVLFNELSKCLFAICATTAFWWNLIRRGFTGRRSSEDPRPSGVMRVLEVGEARMDYKRVKVDFPLAKALCPEEVEEGGVKFGKTLRCSPQRRDVGRRITIPAGEQRARKGLNFSGDGGSTWVACDGWARRMASVQMGGTLAQQAEAMEIDRQKRNKLDLELKVDALQQEEQGRISAGPRYGPEEEDQQDRMMEDGMEGFVHRRRRRRRRSDRLASRRRSTAAGQGQGASGIRVLEGIDSFPFAVTVNNLLFPHPPLSLLPHCGPQLTGILHCVVILPRHLRLGFGLGLKIGDETERAAAAAMDYTNAIPDAAGPDAWSNAAPIWAFTDEDYRLWSVDCAYGDRNPSSRAGSEQPSPGKKARGGGGSGGDVGGGNSTSNSGPGPVLTSPTATSALGMEELRKPPSKKVRGGGGRGGGDGGGGDSTSKSRAIGKMFVKTNLCSEFRAGTSWGSSASHRPNWEEHQIPIMTSGSVVAGDGGGGGGGSQGGRGRPCKKLYTEEGCPYGDSCTFLHDEQSMVRESLVAEDTMLPLPMGDGAEAIQLEDEDLATSLMELLLAASTAAVGDDPTGELAGVGAPPLGKARVRRGTRLRGDLTTTFCSPPPYPSFFPDSPADFLADFPAAWFFAVLSGWGRARSESWGRRQQQQAMDYTNAIHIIPDAAGPDAWTNAAPIWATEDDYRQWNADSGYGDRNPSSRAGSEQPPPGKKARGGGGSGGGGGGGDGGGGNSTSKSRAIGKMFFKTKLCCKFRAGTCPYITNCNFAHGMEELRKPPPNWQEIVAAHEESTEQREEHQIPIMTSGSVVAGDGGGGGGGGGSQGGRAYKGRHCKKFYTEEGCPYGDACTFLHDEQSKARESVAISLSPTVGGGGYNAATANGGMVQKPSNWKTRICNKWEMTGYCPFGSKCHFAHGAADGRDIASTPDSKQAGASAKAPADSAVASTAMPPHADVYHLGIQSQRSTIASIDGAHRLYYVSDGPYMGVLVATTDHRWPLHASRSCNPTWQYVVAGGVAFVSVKPQLLVSPQPRPSLLGGAVMVNKGQILVDSPHVASAVTWHETVGCQSRTDRILGNAPEMD</sequence>
<dbReference type="GO" id="GO:0003677">
    <property type="term" value="F:DNA binding"/>
    <property type="evidence" value="ECO:0007669"/>
    <property type="project" value="UniProtKB-KW"/>
</dbReference>
<keyword evidence="1 6" id="KW-0479">Metal-binding</keyword>
<accession>A0A835E9Y0</accession>
<dbReference type="OrthoDB" id="410307at2759"/>
<evidence type="ECO:0000256" key="3">
    <source>
        <dbReference type="ARBA" id="ARBA00022771"/>
    </source>
</evidence>
<dbReference type="InterPro" id="IPR045877">
    <property type="entry name" value="ZFP36-like"/>
</dbReference>
<evidence type="ECO:0000313" key="10">
    <source>
        <dbReference type="Proteomes" id="UP000636709"/>
    </source>
</evidence>
<dbReference type="Gene3D" id="4.10.1000.10">
    <property type="entry name" value="Zinc finger, CCCH-type"/>
    <property type="match status" value="2"/>
</dbReference>
<organism evidence="9 10">
    <name type="scientific">Digitaria exilis</name>
    <dbReference type="NCBI Taxonomy" id="1010633"/>
    <lineage>
        <taxon>Eukaryota</taxon>
        <taxon>Viridiplantae</taxon>
        <taxon>Streptophyta</taxon>
        <taxon>Embryophyta</taxon>
        <taxon>Tracheophyta</taxon>
        <taxon>Spermatophyta</taxon>
        <taxon>Magnoliopsida</taxon>
        <taxon>Liliopsida</taxon>
        <taxon>Poales</taxon>
        <taxon>Poaceae</taxon>
        <taxon>PACMAD clade</taxon>
        <taxon>Panicoideae</taxon>
        <taxon>Panicodae</taxon>
        <taxon>Paniceae</taxon>
        <taxon>Anthephorinae</taxon>
        <taxon>Digitaria</taxon>
    </lineage>
</organism>
<dbReference type="FunFam" id="4.10.1000.10:FF:000001">
    <property type="entry name" value="zinc finger CCCH domain-containing protein 15-like"/>
    <property type="match status" value="1"/>
</dbReference>
<dbReference type="GO" id="GO:0003729">
    <property type="term" value="F:mRNA binding"/>
    <property type="evidence" value="ECO:0007669"/>
    <property type="project" value="InterPro"/>
</dbReference>
<feature type="domain" description="C3H1-type" evidence="8">
    <location>
        <begin position="763"/>
        <end position="791"/>
    </location>
</feature>
<keyword evidence="2" id="KW-0677">Repeat</keyword>
<dbReference type="InterPro" id="IPR036855">
    <property type="entry name" value="Znf_CCCH_sf"/>
</dbReference>
<evidence type="ECO:0000313" key="9">
    <source>
        <dbReference type="EMBL" id="KAF8670063.1"/>
    </source>
</evidence>
<feature type="compositionally biased region" description="Gly residues" evidence="7">
    <location>
        <begin position="686"/>
        <end position="699"/>
    </location>
</feature>
<proteinExistence type="predicted"/>
<dbReference type="InterPro" id="IPR041367">
    <property type="entry name" value="Znf-CCCH_4"/>
</dbReference>
<dbReference type="Proteomes" id="UP000636709">
    <property type="component" value="Unassembled WGS sequence"/>
</dbReference>
<feature type="zinc finger region" description="C3H1-type" evidence="6">
    <location>
        <begin position="763"/>
        <end position="791"/>
    </location>
</feature>
<name>A0A835E9Y0_9POAL</name>
<dbReference type="InterPro" id="IPR000571">
    <property type="entry name" value="Znf_CCCH"/>
</dbReference>
<feature type="region of interest" description="Disordered" evidence="7">
    <location>
        <begin position="1192"/>
        <end position="1214"/>
    </location>
</feature>
<dbReference type="PANTHER" id="PTHR12547:SF156">
    <property type="entry name" value="ZINC FINGER CCCH DOMAIN-CONTAINING PROTEIN 12"/>
    <property type="match status" value="1"/>
</dbReference>
<feature type="compositionally biased region" description="Gly residues" evidence="7">
    <location>
        <begin position="639"/>
        <end position="651"/>
    </location>
</feature>
<keyword evidence="5" id="KW-0238">DNA-binding</keyword>
<dbReference type="GO" id="GO:0008270">
    <property type="term" value="F:zinc ion binding"/>
    <property type="evidence" value="ECO:0007669"/>
    <property type="project" value="UniProtKB-KW"/>
</dbReference>
<keyword evidence="3 6" id="KW-0863">Zinc-finger</keyword>
<dbReference type="SMART" id="SM00356">
    <property type="entry name" value="ZnF_C3H1"/>
    <property type="match status" value="4"/>
</dbReference>
<evidence type="ECO:0000256" key="7">
    <source>
        <dbReference type="SAM" id="MobiDB-lite"/>
    </source>
</evidence>
<dbReference type="FunFam" id="4.10.1000.10:FF:000016">
    <property type="entry name" value="Zinc finger CCCH domain-containing protein"/>
    <property type="match status" value="1"/>
</dbReference>
<feature type="compositionally biased region" description="Basic residues" evidence="7">
    <location>
        <begin position="478"/>
        <end position="496"/>
    </location>
</feature>
<feature type="compositionally biased region" description="Low complexity" evidence="7">
    <location>
        <begin position="1202"/>
        <end position="1214"/>
    </location>
</feature>
<feature type="zinc finger region" description="C3H1-type" evidence="6">
    <location>
        <begin position="1015"/>
        <end position="1042"/>
    </location>
</feature>
<keyword evidence="10" id="KW-1185">Reference proteome</keyword>
<dbReference type="PANTHER" id="PTHR12547">
    <property type="entry name" value="CCCH ZINC FINGER/TIS11-RELATED"/>
    <property type="match status" value="1"/>
</dbReference>
<evidence type="ECO:0000259" key="8">
    <source>
        <dbReference type="PROSITE" id="PS50103"/>
    </source>
</evidence>
<dbReference type="GO" id="GO:0006355">
    <property type="term" value="P:regulation of DNA-templated transcription"/>
    <property type="evidence" value="ECO:0007669"/>
    <property type="project" value="UniProtKB-ARBA"/>
</dbReference>
<dbReference type="FunFam" id="4.10.1000.10:FF:000045">
    <property type="entry name" value="Zinc finger, CCCH-type"/>
    <property type="match status" value="1"/>
</dbReference>
<feature type="region of interest" description="Disordered" evidence="7">
    <location>
        <begin position="959"/>
        <end position="1005"/>
    </location>
</feature>
<evidence type="ECO:0000256" key="6">
    <source>
        <dbReference type="PROSITE-ProRule" id="PRU00723"/>
    </source>
</evidence>
<dbReference type="SUPFAM" id="SSF90229">
    <property type="entry name" value="CCCH zinc finger"/>
    <property type="match status" value="4"/>
</dbReference>
<evidence type="ECO:0000256" key="5">
    <source>
        <dbReference type="ARBA" id="ARBA00023125"/>
    </source>
</evidence>
<dbReference type="Pfam" id="PF18044">
    <property type="entry name" value="zf-CCCH_4"/>
    <property type="match status" value="2"/>
</dbReference>
<feature type="domain" description="C3H1-type" evidence="8">
    <location>
        <begin position="1160"/>
        <end position="1188"/>
    </location>
</feature>
<feature type="region of interest" description="Disordered" evidence="7">
    <location>
        <begin position="620"/>
        <end position="704"/>
    </location>
</feature>
<dbReference type="Pfam" id="PF00642">
    <property type="entry name" value="zf-CCCH"/>
    <property type="match status" value="2"/>
</dbReference>
<feature type="zinc finger region" description="C3H1-type" evidence="6">
    <location>
        <begin position="1160"/>
        <end position="1188"/>
    </location>
</feature>
<reference evidence="9" key="1">
    <citation type="submission" date="2020-07" db="EMBL/GenBank/DDBJ databases">
        <title>Genome sequence and genetic diversity analysis of an under-domesticated orphan crop, white fonio (Digitaria exilis).</title>
        <authorList>
            <person name="Bennetzen J.L."/>
            <person name="Chen S."/>
            <person name="Ma X."/>
            <person name="Wang X."/>
            <person name="Yssel A.E.J."/>
            <person name="Chaluvadi S.R."/>
            <person name="Johnson M."/>
            <person name="Gangashetty P."/>
            <person name="Hamidou F."/>
            <person name="Sanogo M.D."/>
            <person name="Zwaenepoel A."/>
            <person name="Wallace J."/>
            <person name="Van De Peer Y."/>
            <person name="Van Deynze A."/>
        </authorList>
    </citation>
    <scope>NUCLEOTIDE SEQUENCE</scope>
    <source>
        <tissue evidence="9">Leaves</tissue>
    </source>
</reference>
<evidence type="ECO:0000256" key="1">
    <source>
        <dbReference type="ARBA" id="ARBA00022723"/>
    </source>
</evidence>